<dbReference type="PANTHER" id="PTHR30012:SF7">
    <property type="entry name" value="PROTEIN TRANSPORT PROTEIN HOFC HOMOLOG"/>
    <property type="match status" value="1"/>
</dbReference>
<dbReference type="InterPro" id="IPR018076">
    <property type="entry name" value="T2SS_GspF_dom"/>
</dbReference>
<dbReference type="InterPro" id="IPR042094">
    <property type="entry name" value="T2SS_GspF_sf"/>
</dbReference>
<protein>
    <submittedName>
        <fullName evidence="11">Putative general secretion pathway protein F</fullName>
    </submittedName>
    <submittedName>
        <fullName evidence="10">Type II secretion system inner membrane protein GspF</fullName>
    </submittedName>
</protein>
<dbReference type="Proteomes" id="UP000250443">
    <property type="component" value="Unassembled WGS sequence"/>
</dbReference>
<dbReference type="EMBL" id="JADMCD010000004">
    <property type="protein sequence ID" value="MBF8641075.1"/>
    <property type="molecule type" value="Genomic_DNA"/>
</dbReference>
<feature type="domain" description="Type II secretion system protein GspF" evidence="9">
    <location>
        <begin position="70"/>
        <end position="193"/>
    </location>
</feature>
<reference evidence="11 12" key="1">
    <citation type="submission" date="2018-06" db="EMBL/GenBank/DDBJ databases">
        <authorList>
            <consortium name="Pathogen Informatics"/>
            <person name="Doyle S."/>
        </authorList>
    </citation>
    <scope>NUCLEOTIDE SEQUENCE [LARGE SCALE GENOMIC DNA]</scope>
    <source>
        <strain evidence="11 12">NCTC11842</strain>
    </source>
</reference>
<keyword evidence="13" id="KW-1185">Reference proteome</keyword>
<evidence type="ECO:0000313" key="11">
    <source>
        <dbReference type="EMBL" id="SPZ12183.1"/>
    </source>
</evidence>
<dbReference type="InterPro" id="IPR003004">
    <property type="entry name" value="GspF/PilC"/>
</dbReference>
<feature type="transmembrane region" description="Helical" evidence="8">
    <location>
        <begin position="169"/>
        <end position="192"/>
    </location>
</feature>
<evidence type="ECO:0000256" key="1">
    <source>
        <dbReference type="ARBA" id="ARBA00004429"/>
    </source>
</evidence>
<dbReference type="InterPro" id="IPR011850">
    <property type="entry name" value="T2SS_GspF"/>
</dbReference>
<name>A0A2X2CZG1_PSELU</name>
<feature type="transmembrane region" description="Helical" evidence="8">
    <location>
        <begin position="369"/>
        <end position="394"/>
    </location>
</feature>
<keyword evidence="4" id="KW-0997">Cell inner membrane</keyword>
<proteinExistence type="inferred from homology"/>
<evidence type="ECO:0000256" key="8">
    <source>
        <dbReference type="SAM" id="Phobius"/>
    </source>
</evidence>
<dbReference type="NCBIfam" id="TIGR02120">
    <property type="entry name" value="GspF"/>
    <property type="match status" value="1"/>
</dbReference>
<evidence type="ECO:0000259" key="9">
    <source>
        <dbReference type="Pfam" id="PF00482"/>
    </source>
</evidence>
<gene>
    <name evidence="11" type="primary">epsF_3</name>
    <name evidence="10" type="synonym">gspF</name>
    <name evidence="10" type="ORF">IRZ65_10300</name>
    <name evidence="11" type="ORF">NCTC11842_04326</name>
</gene>
<dbReference type="EMBL" id="UAUF01000014">
    <property type="protein sequence ID" value="SPZ12183.1"/>
    <property type="molecule type" value="Genomic_DNA"/>
</dbReference>
<keyword evidence="3" id="KW-1003">Cell membrane</keyword>
<accession>A0A2X2CZG1</accession>
<comment type="similarity">
    <text evidence="2">Belongs to the GSP F family.</text>
</comment>
<evidence type="ECO:0000256" key="2">
    <source>
        <dbReference type="ARBA" id="ARBA00005745"/>
    </source>
</evidence>
<evidence type="ECO:0000313" key="10">
    <source>
        <dbReference type="EMBL" id="MBF8641075.1"/>
    </source>
</evidence>
<feature type="transmembrane region" description="Helical" evidence="8">
    <location>
        <begin position="212"/>
        <end position="238"/>
    </location>
</feature>
<keyword evidence="5 8" id="KW-0812">Transmembrane</keyword>
<dbReference type="PRINTS" id="PR00812">
    <property type="entry name" value="BCTERIALGSPF"/>
</dbReference>
<feature type="domain" description="Type II secretion system protein GspF" evidence="9">
    <location>
        <begin position="274"/>
        <end position="395"/>
    </location>
</feature>
<evidence type="ECO:0000313" key="12">
    <source>
        <dbReference type="Proteomes" id="UP000250443"/>
    </source>
</evidence>
<evidence type="ECO:0000256" key="6">
    <source>
        <dbReference type="ARBA" id="ARBA00022989"/>
    </source>
</evidence>
<dbReference type="GO" id="GO:0005886">
    <property type="term" value="C:plasma membrane"/>
    <property type="evidence" value="ECO:0007669"/>
    <property type="project" value="UniProtKB-SubCell"/>
</dbReference>
<sequence length="403" mass="43519">MAQFRYRALDAAGESVTGHLEAAGQDEAVSQLQDRGLLVLQVTPAQGNASQGWRAWFNRDPLSGAGLAQFTQQLATLLGAGQPLDRALNILLSQPTEDKSRRLIERIRERVKGGKPLSAALSEEGGQFSQLYISMVRAGEAGGSLEETLAQLAQYLERSQALRGEVINALIYPAFLVVGVLGSLALLMAYVVPQFVPIFADLGVPVPFMTQSVLWMGQFLSQYGLLLLAVLVALIWLTGARLRDPERRIRWDRRMLSIRMMGPLVQRLETARLARTLGTLLTNGVPLLTALSIGRQVCSNHALQGAVSQAADQVKDGGSLAAALSTSKLLPQLSLQMIQVGEESGQLDTMLIKVADVFDAEAKRGIDRLLAALVPSLTIVMAVLVAFIMLAIMLPLMSLTSNI</sequence>
<dbReference type="RefSeq" id="WP_010796072.1">
    <property type="nucleotide sequence ID" value="NZ_CP069262.1"/>
</dbReference>
<reference evidence="10 13" key="2">
    <citation type="submission" date="2020-10" db="EMBL/GenBank/DDBJ databases">
        <title>Genome sequences of Pseudomonas isolates.</title>
        <authorList>
            <person name="Wessels L."/>
            <person name="Reich F."/>
            <person name="Hammerl J."/>
        </authorList>
    </citation>
    <scope>NUCLEOTIDE SEQUENCE [LARGE SCALE GENOMIC DNA]</scope>
    <source>
        <strain evidence="10 13">20-MO00624-0</strain>
    </source>
</reference>
<dbReference type="Proteomes" id="UP000626180">
    <property type="component" value="Unassembled WGS sequence"/>
</dbReference>
<dbReference type="GO" id="GO:0015627">
    <property type="term" value="C:type II protein secretion system complex"/>
    <property type="evidence" value="ECO:0007669"/>
    <property type="project" value="InterPro"/>
</dbReference>
<organism evidence="11 12">
    <name type="scientific">Pseudomonas luteola</name>
    <dbReference type="NCBI Taxonomy" id="47886"/>
    <lineage>
        <taxon>Bacteria</taxon>
        <taxon>Pseudomonadati</taxon>
        <taxon>Pseudomonadota</taxon>
        <taxon>Gammaproteobacteria</taxon>
        <taxon>Pseudomonadales</taxon>
        <taxon>Pseudomonadaceae</taxon>
        <taxon>Pseudomonas</taxon>
    </lineage>
</organism>
<dbReference type="AlphaFoldDB" id="A0A2X2CZG1"/>
<dbReference type="Gene3D" id="1.20.81.30">
    <property type="entry name" value="Type II secretion system (T2SS), domain F"/>
    <property type="match status" value="2"/>
</dbReference>
<evidence type="ECO:0000313" key="13">
    <source>
        <dbReference type="Proteomes" id="UP000626180"/>
    </source>
</evidence>
<evidence type="ECO:0000256" key="4">
    <source>
        <dbReference type="ARBA" id="ARBA00022519"/>
    </source>
</evidence>
<evidence type="ECO:0000256" key="5">
    <source>
        <dbReference type="ARBA" id="ARBA00022692"/>
    </source>
</evidence>
<keyword evidence="7 8" id="KW-0472">Membrane</keyword>
<dbReference type="Pfam" id="PF00482">
    <property type="entry name" value="T2SSF"/>
    <property type="match status" value="2"/>
</dbReference>
<evidence type="ECO:0000256" key="7">
    <source>
        <dbReference type="ARBA" id="ARBA00023136"/>
    </source>
</evidence>
<dbReference type="PANTHER" id="PTHR30012">
    <property type="entry name" value="GENERAL SECRETION PATHWAY PROTEIN"/>
    <property type="match status" value="1"/>
</dbReference>
<evidence type="ECO:0000256" key="3">
    <source>
        <dbReference type="ARBA" id="ARBA00022475"/>
    </source>
</evidence>
<dbReference type="GO" id="GO:0015628">
    <property type="term" value="P:protein secretion by the type II secretion system"/>
    <property type="evidence" value="ECO:0007669"/>
    <property type="project" value="InterPro"/>
</dbReference>
<keyword evidence="6 8" id="KW-1133">Transmembrane helix</keyword>
<comment type="subcellular location">
    <subcellularLocation>
        <location evidence="1">Cell inner membrane</location>
        <topology evidence="1">Multi-pass membrane protein</topology>
    </subcellularLocation>
</comment>
<dbReference type="FunFam" id="1.20.81.30:FF:000001">
    <property type="entry name" value="Type II secretion system protein F"/>
    <property type="match status" value="2"/>
</dbReference>